<keyword evidence="2" id="KW-1185">Reference proteome</keyword>
<gene>
    <name evidence="1" type="ORF">HNR46_002043</name>
</gene>
<dbReference type="AlphaFoldDB" id="A0A840V888"/>
<accession>A0A840V888</accession>
<dbReference type="RefSeq" id="WP_184018284.1">
    <property type="nucleotide sequence ID" value="NZ_JACHFD010000008.1"/>
</dbReference>
<comment type="caution">
    <text evidence="1">The sequence shown here is derived from an EMBL/GenBank/DDBJ whole genome shotgun (WGS) entry which is preliminary data.</text>
</comment>
<protein>
    <submittedName>
        <fullName evidence="1">Uncharacterized protein</fullName>
    </submittedName>
</protein>
<evidence type="ECO:0000313" key="2">
    <source>
        <dbReference type="Proteomes" id="UP000557717"/>
    </source>
</evidence>
<proteinExistence type="predicted"/>
<dbReference type="EMBL" id="JACHFD010000008">
    <property type="protein sequence ID" value="MBB5351804.1"/>
    <property type="molecule type" value="Genomic_DNA"/>
</dbReference>
<name>A0A840V888_9BACT</name>
<evidence type="ECO:0000313" key="1">
    <source>
        <dbReference type="EMBL" id="MBB5351804.1"/>
    </source>
</evidence>
<reference evidence="1 2" key="1">
    <citation type="submission" date="2020-08" db="EMBL/GenBank/DDBJ databases">
        <title>Genomic Encyclopedia of Type Strains, Phase IV (KMG-IV): sequencing the most valuable type-strain genomes for metagenomic binning, comparative biology and taxonomic classification.</title>
        <authorList>
            <person name="Goeker M."/>
        </authorList>
    </citation>
    <scope>NUCLEOTIDE SEQUENCE [LARGE SCALE GENOMIC DNA]</scope>
    <source>
        <strain evidence="1 2">YC6886</strain>
    </source>
</reference>
<dbReference type="Proteomes" id="UP000557717">
    <property type="component" value="Unassembled WGS sequence"/>
</dbReference>
<sequence length="63" mass="7110">MKTQLDLPRPLLLQAASLAARRKISLSRFVAETLAQLIRADPPIEIEPPPDLLFDEFRDELGL</sequence>
<organism evidence="1 2">
    <name type="scientific">Haloferula luteola</name>
    <dbReference type="NCBI Taxonomy" id="595692"/>
    <lineage>
        <taxon>Bacteria</taxon>
        <taxon>Pseudomonadati</taxon>
        <taxon>Verrucomicrobiota</taxon>
        <taxon>Verrucomicrobiia</taxon>
        <taxon>Verrucomicrobiales</taxon>
        <taxon>Verrucomicrobiaceae</taxon>
        <taxon>Haloferula</taxon>
    </lineage>
</organism>